<dbReference type="InterPro" id="IPR017871">
    <property type="entry name" value="ABC_transporter-like_CS"/>
</dbReference>
<dbReference type="InterPro" id="IPR036640">
    <property type="entry name" value="ABC1_TM_sf"/>
</dbReference>
<dbReference type="Gene3D" id="3.40.50.300">
    <property type="entry name" value="P-loop containing nucleotide triphosphate hydrolases"/>
    <property type="match status" value="1"/>
</dbReference>
<dbReference type="PROSITE" id="PS00211">
    <property type="entry name" value="ABC_TRANSPORTER_1"/>
    <property type="match status" value="1"/>
</dbReference>
<evidence type="ECO:0000313" key="8">
    <source>
        <dbReference type="EMBL" id="GAA2798238.1"/>
    </source>
</evidence>
<dbReference type="Pfam" id="PF00005">
    <property type="entry name" value="ABC_tran"/>
    <property type="match status" value="1"/>
</dbReference>
<dbReference type="Gene3D" id="1.20.1560.10">
    <property type="entry name" value="ABC transporter type 1, transmembrane domain"/>
    <property type="match status" value="1"/>
</dbReference>
<comment type="subcellular location">
    <subcellularLocation>
        <location evidence="1">Cell membrane</location>
        <topology evidence="1">Multi-pass membrane protein</topology>
    </subcellularLocation>
</comment>
<name>A0ABN3VFX2_9PSEU</name>
<feature type="transmembrane region" description="Helical" evidence="5">
    <location>
        <begin position="293"/>
        <end position="310"/>
    </location>
</feature>
<feature type="domain" description="ABC transporter" evidence="6">
    <location>
        <begin position="361"/>
        <end position="570"/>
    </location>
</feature>
<feature type="transmembrane region" description="Helical" evidence="5">
    <location>
        <begin position="80"/>
        <end position="98"/>
    </location>
</feature>
<evidence type="ECO:0000256" key="2">
    <source>
        <dbReference type="ARBA" id="ARBA00022692"/>
    </source>
</evidence>
<dbReference type="PANTHER" id="PTHR43394:SF1">
    <property type="entry name" value="ATP-BINDING CASSETTE SUB-FAMILY B MEMBER 10, MITOCHONDRIAL"/>
    <property type="match status" value="1"/>
</dbReference>
<keyword evidence="8" id="KW-0547">Nucleotide-binding</keyword>
<gene>
    <name evidence="8" type="ORF">GCM10010470_36770</name>
</gene>
<feature type="transmembrane region" description="Helical" evidence="5">
    <location>
        <begin position="180"/>
        <end position="200"/>
    </location>
</feature>
<feature type="domain" description="ABC transmembrane type-1" evidence="7">
    <location>
        <begin position="43"/>
        <end position="325"/>
    </location>
</feature>
<evidence type="ECO:0000256" key="1">
    <source>
        <dbReference type="ARBA" id="ARBA00004651"/>
    </source>
</evidence>
<dbReference type="RefSeq" id="WP_344681240.1">
    <property type="nucleotide sequence ID" value="NZ_BAAAUX010000014.1"/>
</dbReference>
<dbReference type="PROSITE" id="PS50893">
    <property type="entry name" value="ABC_TRANSPORTER_2"/>
    <property type="match status" value="1"/>
</dbReference>
<reference evidence="8 9" key="1">
    <citation type="journal article" date="2019" name="Int. J. Syst. Evol. Microbiol.">
        <title>The Global Catalogue of Microorganisms (GCM) 10K type strain sequencing project: providing services to taxonomists for standard genome sequencing and annotation.</title>
        <authorList>
            <consortium name="The Broad Institute Genomics Platform"/>
            <consortium name="The Broad Institute Genome Sequencing Center for Infectious Disease"/>
            <person name="Wu L."/>
            <person name="Ma J."/>
        </authorList>
    </citation>
    <scope>NUCLEOTIDE SEQUENCE [LARGE SCALE GENOMIC DNA]</scope>
    <source>
        <strain evidence="8 9">JCM 9383</strain>
    </source>
</reference>
<dbReference type="EMBL" id="BAAAUX010000014">
    <property type="protein sequence ID" value="GAA2798238.1"/>
    <property type="molecule type" value="Genomic_DNA"/>
</dbReference>
<keyword evidence="9" id="KW-1185">Reference proteome</keyword>
<dbReference type="InterPro" id="IPR011527">
    <property type="entry name" value="ABC1_TM_dom"/>
</dbReference>
<evidence type="ECO:0000256" key="4">
    <source>
        <dbReference type="ARBA" id="ARBA00023136"/>
    </source>
</evidence>
<evidence type="ECO:0000259" key="6">
    <source>
        <dbReference type="PROSITE" id="PS50893"/>
    </source>
</evidence>
<dbReference type="InterPro" id="IPR039421">
    <property type="entry name" value="Type_1_exporter"/>
</dbReference>
<evidence type="ECO:0000313" key="9">
    <source>
        <dbReference type="Proteomes" id="UP001500979"/>
    </source>
</evidence>
<comment type="caution">
    <text evidence="8">The sequence shown here is derived from an EMBL/GenBank/DDBJ whole genome shotgun (WGS) entry which is preliminary data.</text>
</comment>
<feature type="transmembrane region" description="Helical" evidence="5">
    <location>
        <begin position="41"/>
        <end position="60"/>
    </location>
</feature>
<dbReference type="SUPFAM" id="SSF90123">
    <property type="entry name" value="ABC transporter transmembrane region"/>
    <property type="match status" value="1"/>
</dbReference>
<dbReference type="InterPro" id="IPR003439">
    <property type="entry name" value="ABC_transporter-like_ATP-bd"/>
</dbReference>
<dbReference type="GO" id="GO:0005524">
    <property type="term" value="F:ATP binding"/>
    <property type="evidence" value="ECO:0007669"/>
    <property type="project" value="UniProtKB-KW"/>
</dbReference>
<keyword evidence="4 5" id="KW-0472">Membrane</keyword>
<organism evidence="8 9">
    <name type="scientific">Saccharopolyspora taberi</name>
    <dbReference type="NCBI Taxonomy" id="60895"/>
    <lineage>
        <taxon>Bacteria</taxon>
        <taxon>Bacillati</taxon>
        <taxon>Actinomycetota</taxon>
        <taxon>Actinomycetes</taxon>
        <taxon>Pseudonocardiales</taxon>
        <taxon>Pseudonocardiaceae</taxon>
        <taxon>Saccharopolyspora</taxon>
    </lineage>
</organism>
<dbReference type="Proteomes" id="UP001500979">
    <property type="component" value="Unassembled WGS sequence"/>
</dbReference>
<feature type="transmembrane region" description="Helical" evidence="5">
    <location>
        <begin position="151"/>
        <end position="174"/>
    </location>
</feature>
<evidence type="ECO:0000256" key="3">
    <source>
        <dbReference type="ARBA" id="ARBA00022989"/>
    </source>
</evidence>
<dbReference type="PANTHER" id="PTHR43394">
    <property type="entry name" value="ATP-DEPENDENT PERMEASE MDL1, MITOCHONDRIAL"/>
    <property type="match status" value="1"/>
</dbReference>
<dbReference type="PROSITE" id="PS50929">
    <property type="entry name" value="ABC_TM1F"/>
    <property type="match status" value="1"/>
</dbReference>
<protein>
    <submittedName>
        <fullName evidence="8">ABC transporter ATP-binding protein</fullName>
    </submittedName>
</protein>
<accession>A0ABN3VFX2</accession>
<sequence>MDLEDKPVRGVVMVMPSASAGTGFVRRALVTSWRRSPGLSLCGAVCGALYGCSAAMYGYAIGLATDSVVASSGAGFDGSYVVLVCGLLVLLAAGRCALRLGRRVFANLLQFRMQHATREQVLGEVGAFRRRLPDSAMGQVQSRIGADVDEAWVFLMVPPTAIALVGMTLAGVVLLTTIDVRLAAVGLAGFLAVAWASVVYQQRQEKRTRVAQNLRGDIATTAGEIFAKHATIAGFSGESRHQAEFDRVSDALRDARLSVGRVRSLFEALLDTIVPANTVVMLIVGVLLVEGSAISGGGVVQAVFLTNLLFTPLRGLGPLLAELPRSQSSLGRLTELLDVQPGAAVTPRPSDEGVAWRACRVELRNATVEGDSDQVGVKGLDLVIRPGRPVVVAGTHEDGVDTVTALVRGDIEPDSGSVVRLQEDRTRAGLVLVEEHPFVLAASLWDNICLGAELPADEFRSVIGAAALEPLIRKLPDGAGSLLREEGKSLSAGERQRVGIARALAKRPALIVLDGTTSSLDVVTEHRILTTLAEMSSPPAVMVVTRQPRDPMEHVELVRLRAGRKEDGPS</sequence>
<keyword evidence="3 5" id="KW-1133">Transmembrane helix</keyword>
<dbReference type="InterPro" id="IPR027417">
    <property type="entry name" value="P-loop_NTPase"/>
</dbReference>
<keyword evidence="8" id="KW-0067">ATP-binding</keyword>
<dbReference type="SUPFAM" id="SSF52540">
    <property type="entry name" value="P-loop containing nucleoside triphosphate hydrolases"/>
    <property type="match status" value="1"/>
</dbReference>
<proteinExistence type="predicted"/>
<keyword evidence="2 5" id="KW-0812">Transmembrane</keyword>
<dbReference type="Pfam" id="PF00664">
    <property type="entry name" value="ABC_membrane"/>
    <property type="match status" value="1"/>
</dbReference>
<evidence type="ECO:0000256" key="5">
    <source>
        <dbReference type="SAM" id="Phobius"/>
    </source>
</evidence>
<evidence type="ECO:0000259" key="7">
    <source>
        <dbReference type="PROSITE" id="PS50929"/>
    </source>
</evidence>
<dbReference type="CDD" id="cd07346">
    <property type="entry name" value="ABC_6TM_exporters"/>
    <property type="match status" value="1"/>
</dbReference>